<evidence type="ECO:0000313" key="2">
    <source>
        <dbReference type="EMBL" id="KAG2634374.1"/>
    </source>
</evidence>
<dbReference type="PANTHER" id="PTHR47069">
    <property type="match status" value="1"/>
</dbReference>
<evidence type="ECO:0000313" key="3">
    <source>
        <dbReference type="Proteomes" id="UP000823388"/>
    </source>
</evidence>
<protein>
    <submittedName>
        <fullName evidence="2">Uncharacterized protein</fullName>
    </submittedName>
</protein>
<keyword evidence="3" id="KW-1185">Reference proteome</keyword>
<feature type="compositionally biased region" description="Basic residues" evidence="1">
    <location>
        <begin position="160"/>
        <end position="173"/>
    </location>
</feature>
<evidence type="ECO:0000256" key="1">
    <source>
        <dbReference type="SAM" id="MobiDB-lite"/>
    </source>
</evidence>
<accession>A0A8T0VM81</accession>
<proteinExistence type="predicted"/>
<reference evidence="2 3" key="1">
    <citation type="submission" date="2020-05" db="EMBL/GenBank/DDBJ databases">
        <title>WGS assembly of Panicum virgatum.</title>
        <authorList>
            <person name="Lovell J.T."/>
            <person name="Jenkins J."/>
            <person name="Shu S."/>
            <person name="Juenger T.E."/>
            <person name="Schmutz J."/>
        </authorList>
    </citation>
    <scope>NUCLEOTIDE SEQUENCE [LARGE SCALE GENOMIC DNA]</scope>
    <source>
        <strain evidence="3">cv. AP13</strain>
    </source>
</reference>
<dbReference type="EMBL" id="CM029040">
    <property type="protein sequence ID" value="KAG2634374.1"/>
    <property type="molecule type" value="Genomic_DNA"/>
</dbReference>
<dbReference type="AlphaFoldDB" id="A0A8T0VM81"/>
<dbReference type="PANTHER" id="PTHR47069:SF11">
    <property type="entry name" value="OS04G0275550 PROTEIN"/>
    <property type="match status" value="1"/>
</dbReference>
<feature type="region of interest" description="Disordered" evidence="1">
    <location>
        <begin position="113"/>
        <end position="173"/>
    </location>
</feature>
<organism evidence="2 3">
    <name type="scientific">Panicum virgatum</name>
    <name type="common">Blackwell switchgrass</name>
    <dbReference type="NCBI Taxonomy" id="38727"/>
    <lineage>
        <taxon>Eukaryota</taxon>
        <taxon>Viridiplantae</taxon>
        <taxon>Streptophyta</taxon>
        <taxon>Embryophyta</taxon>
        <taxon>Tracheophyta</taxon>
        <taxon>Spermatophyta</taxon>
        <taxon>Magnoliopsida</taxon>
        <taxon>Liliopsida</taxon>
        <taxon>Poales</taxon>
        <taxon>Poaceae</taxon>
        <taxon>PACMAD clade</taxon>
        <taxon>Panicoideae</taxon>
        <taxon>Panicodae</taxon>
        <taxon>Paniceae</taxon>
        <taxon>Panicinae</taxon>
        <taxon>Panicum</taxon>
        <taxon>Panicum sect. Hiantes</taxon>
    </lineage>
</organism>
<dbReference type="Proteomes" id="UP000823388">
    <property type="component" value="Chromosome 2N"/>
</dbReference>
<name>A0A8T0VM81_PANVG</name>
<feature type="compositionally biased region" description="Low complexity" evidence="1">
    <location>
        <begin position="136"/>
        <end position="158"/>
    </location>
</feature>
<gene>
    <name evidence="2" type="ORF">PVAP13_2NG171109</name>
</gene>
<comment type="caution">
    <text evidence="2">The sequence shown here is derived from an EMBL/GenBank/DDBJ whole genome shotgun (WGS) entry which is preliminary data.</text>
</comment>
<sequence>MHLGNWSNGTMKRRGYKLLIQNYEKATGLRHRQKQMSNRALQLKNIYIVRKILLARTGVGRNKRHGFKASKRFWEEQSQGRPEVKILANRDPPYAHLLDIMFKHVAIDPSTMVGTVDSGSEEEEPCPADHVLSPNTPSSPSGSRKRSSSGGTKSRATSPSKRRKSPWMVSHRKSKTTTRYFMESIMEEFRKGEESCDQALKQVVTEKKNKKSEELENVKQCLDVAIDWHFSE</sequence>